<reference evidence="7 8" key="1">
    <citation type="submission" date="2019-07" db="EMBL/GenBank/DDBJ databases">
        <title>De Novo Assembly of kiwifruit Actinidia rufa.</title>
        <authorList>
            <person name="Sugita-Konishi S."/>
            <person name="Sato K."/>
            <person name="Mori E."/>
            <person name="Abe Y."/>
            <person name="Kisaki G."/>
            <person name="Hamano K."/>
            <person name="Suezawa K."/>
            <person name="Otani M."/>
            <person name="Fukuda T."/>
            <person name="Manabe T."/>
            <person name="Gomi K."/>
            <person name="Tabuchi M."/>
            <person name="Akimitsu K."/>
            <person name="Kataoka I."/>
        </authorList>
    </citation>
    <scope>NUCLEOTIDE SEQUENCE [LARGE SCALE GENOMIC DNA]</scope>
    <source>
        <strain evidence="8">cv. Fuchu</strain>
    </source>
</reference>
<evidence type="ECO:0000313" key="8">
    <source>
        <dbReference type="Proteomes" id="UP000585474"/>
    </source>
</evidence>
<evidence type="ECO:0000256" key="2">
    <source>
        <dbReference type="ARBA" id="ARBA00022729"/>
    </source>
</evidence>
<dbReference type="GO" id="GO:0006508">
    <property type="term" value="P:proteolysis"/>
    <property type="evidence" value="ECO:0007669"/>
    <property type="project" value="InterPro"/>
</dbReference>
<feature type="domain" description="Inhibitor I9" evidence="5">
    <location>
        <begin position="34"/>
        <end position="109"/>
    </location>
</feature>
<feature type="domain" description="Subtilisin-like protease fibronectin type-III" evidence="6">
    <location>
        <begin position="375"/>
        <end position="473"/>
    </location>
</feature>
<evidence type="ECO:0000259" key="6">
    <source>
        <dbReference type="Pfam" id="PF17766"/>
    </source>
</evidence>
<dbReference type="InterPro" id="IPR045051">
    <property type="entry name" value="SBT"/>
</dbReference>
<keyword evidence="8" id="KW-1185">Reference proteome</keyword>
<dbReference type="InterPro" id="IPR022398">
    <property type="entry name" value="Peptidase_S8_His-AS"/>
</dbReference>
<keyword evidence="2 3" id="KW-0732">Signal</keyword>
<evidence type="ECO:0000259" key="5">
    <source>
        <dbReference type="Pfam" id="PF05922"/>
    </source>
</evidence>
<dbReference type="InterPro" id="IPR010259">
    <property type="entry name" value="S8pro/Inhibitor_I9"/>
</dbReference>
<gene>
    <name evidence="7" type="ORF">Acr_04g0010030</name>
</gene>
<dbReference type="InterPro" id="IPR000209">
    <property type="entry name" value="Peptidase_S8/S53_dom"/>
</dbReference>
<dbReference type="InterPro" id="IPR041469">
    <property type="entry name" value="Subtilisin-like_FN3"/>
</dbReference>
<feature type="chain" id="PRO_5029524307" evidence="3">
    <location>
        <begin position="27"/>
        <end position="475"/>
    </location>
</feature>
<dbReference type="Gene3D" id="3.40.50.200">
    <property type="entry name" value="Peptidase S8/S53 domain"/>
    <property type="match status" value="1"/>
</dbReference>
<evidence type="ECO:0000313" key="7">
    <source>
        <dbReference type="EMBL" id="GFY86265.1"/>
    </source>
</evidence>
<dbReference type="InterPro" id="IPR036852">
    <property type="entry name" value="Peptidase_S8/S53_dom_sf"/>
</dbReference>
<protein>
    <submittedName>
        <fullName evidence="7">Subtilisin-like serine endopeptidase family protein</fullName>
    </submittedName>
</protein>
<dbReference type="Proteomes" id="UP000585474">
    <property type="component" value="Unassembled WGS sequence"/>
</dbReference>
<feature type="signal peptide" evidence="3">
    <location>
        <begin position="1"/>
        <end position="26"/>
    </location>
</feature>
<dbReference type="InterPro" id="IPR037045">
    <property type="entry name" value="S8pro/Inhibitor_I9_sf"/>
</dbReference>
<dbReference type="PROSITE" id="PS00137">
    <property type="entry name" value="SUBTILASE_HIS"/>
    <property type="match status" value="1"/>
</dbReference>
<dbReference type="GO" id="GO:0004252">
    <property type="term" value="F:serine-type endopeptidase activity"/>
    <property type="evidence" value="ECO:0007669"/>
    <property type="project" value="InterPro"/>
</dbReference>
<evidence type="ECO:0000256" key="1">
    <source>
        <dbReference type="ARBA" id="ARBA00011073"/>
    </source>
</evidence>
<dbReference type="EMBL" id="BJWL01000004">
    <property type="protein sequence ID" value="GFY86265.1"/>
    <property type="molecule type" value="Genomic_DNA"/>
</dbReference>
<dbReference type="Gene3D" id="2.60.40.2310">
    <property type="match status" value="1"/>
</dbReference>
<dbReference type="OrthoDB" id="10256524at2759"/>
<proteinExistence type="inferred from homology"/>
<organism evidence="7 8">
    <name type="scientific">Actinidia rufa</name>
    <dbReference type="NCBI Taxonomy" id="165716"/>
    <lineage>
        <taxon>Eukaryota</taxon>
        <taxon>Viridiplantae</taxon>
        <taxon>Streptophyta</taxon>
        <taxon>Embryophyta</taxon>
        <taxon>Tracheophyta</taxon>
        <taxon>Spermatophyta</taxon>
        <taxon>Magnoliopsida</taxon>
        <taxon>eudicotyledons</taxon>
        <taxon>Gunneridae</taxon>
        <taxon>Pentapetalae</taxon>
        <taxon>asterids</taxon>
        <taxon>Ericales</taxon>
        <taxon>Actinidiaceae</taxon>
        <taxon>Actinidia</taxon>
    </lineage>
</organism>
<evidence type="ECO:0000256" key="3">
    <source>
        <dbReference type="SAM" id="SignalP"/>
    </source>
</evidence>
<name>A0A7J0EIG0_9ERIC</name>
<feature type="domain" description="Peptidase S8/S53" evidence="4">
    <location>
        <begin position="177"/>
        <end position="263"/>
    </location>
</feature>
<dbReference type="SUPFAM" id="SSF52743">
    <property type="entry name" value="Subtilisin-like"/>
    <property type="match status" value="1"/>
</dbReference>
<dbReference type="Pfam" id="PF05922">
    <property type="entry name" value="Inhibitor_I9"/>
    <property type="match status" value="1"/>
</dbReference>
<comment type="caution">
    <text evidence="7">The sequence shown here is derived from an EMBL/GenBank/DDBJ whole genome shotgun (WGS) entry which is preliminary data.</text>
</comment>
<comment type="similarity">
    <text evidence="1">Belongs to the peptidase S8 family.</text>
</comment>
<evidence type="ECO:0000259" key="4">
    <source>
        <dbReference type="Pfam" id="PF00082"/>
    </source>
</evidence>
<dbReference type="Pfam" id="PF00082">
    <property type="entry name" value="Peptidase_S8"/>
    <property type="match status" value="1"/>
</dbReference>
<dbReference type="PANTHER" id="PTHR10795">
    <property type="entry name" value="PROPROTEIN CONVERTASE SUBTILISIN/KEXIN"/>
    <property type="match status" value="1"/>
</dbReference>
<dbReference type="Pfam" id="PF17766">
    <property type="entry name" value="fn3_6"/>
    <property type="match status" value="1"/>
</dbReference>
<dbReference type="AlphaFoldDB" id="A0A7J0EIG0"/>
<sequence length="475" mass="52002">MKGLSIFFFLLYFSLFLLSLLGEAEAGEAHTDGVYIVYMGAATSPNGTLRDDHTQLLTSLSKRKSNALVHTYKNGFSGFAARLTKEEAKSMAAKPGVVSVFPVPIWKLHTTHSWDFLKYQTDLEIDSSPSSDSGLSSQESDTIIVQFRHGGRGPAWKAKISPPPTVTGSRNTENQYRTIYYNDPVNEEWSDRMPRDKVGHGTHVASTVGGNPIPGASYYGVAQGTARGGSPRSRIAVYRVCTYYKCSGSVVLAAFDEAIADGFDDLSVNRTGVNILAAWRGNDTSEALKATQTNNMKGLITTDSESVATPYDYFAGEVTTTELLQPGLVYETNPVDYLEFLRVFGYDIAKIKLISPEVPDGFTCPEGLSADSISDMNYPTIAISCFDGKESKRVIRTVTNVGVEDETLYTATVDVPTGLEVEMIPEKLQFTKKNKKLGYRAIFISTTSSQKEDLLGSIAWANGKYRVQTPFVVTN</sequence>
<accession>A0A7J0EIG0</accession>
<dbReference type="Gene3D" id="3.30.70.80">
    <property type="entry name" value="Peptidase S8 propeptide/proteinase inhibitor I9"/>
    <property type="match status" value="1"/>
</dbReference>